<dbReference type="AlphaFoldDB" id="A0A853EXG6"/>
<name>A0A853EXG6_9MICO</name>
<dbReference type="Proteomes" id="UP000561011">
    <property type="component" value="Unassembled WGS sequence"/>
</dbReference>
<dbReference type="PANTHER" id="PTHR40761">
    <property type="entry name" value="CONSERVED INTEGRAL MEMBRANE ALANINE VALINE AND LEUCINE RICH PROTEIN-RELATED"/>
    <property type="match status" value="1"/>
</dbReference>
<evidence type="ECO:0008006" key="4">
    <source>
        <dbReference type="Google" id="ProtNLM"/>
    </source>
</evidence>
<proteinExistence type="predicted"/>
<keyword evidence="1" id="KW-0472">Membrane</keyword>
<feature type="transmembrane region" description="Helical" evidence="1">
    <location>
        <begin position="149"/>
        <end position="166"/>
    </location>
</feature>
<feature type="transmembrane region" description="Helical" evidence="1">
    <location>
        <begin position="64"/>
        <end position="85"/>
    </location>
</feature>
<keyword evidence="3" id="KW-1185">Reference proteome</keyword>
<feature type="transmembrane region" description="Helical" evidence="1">
    <location>
        <begin position="6"/>
        <end position="25"/>
    </location>
</feature>
<feature type="transmembrane region" description="Helical" evidence="1">
    <location>
        <begin position="178"/>
        <end position="198"/>
    </location>
</feature>
<gene>
    <name evidence="2" type="ORF">HZZ10_10845</name>
</gene>
<dbReference type="InterPro" id="IPR037185">
    <property type="entry name" value="EmrE-like"/>
</dbReference>
<comment type="caution">
    <text evidence="2">The sequence shown here is derived from an EMBL/GenBank/DDBJ whole genome shotgun (WGS) entry which is preliminary data.</text>
</comment>
<protein>
    <recommendedName>
        <fullName evidence="4">Integral membrane protein</fullName>
    </recommendedName>
</protein>
<keyword evidence="1" id="KW-1133">Transmembrane helix</keyword>
<accession>A0A853EXG6</accession>
<feature type="transmembrane region" description="Helical" evidence="1">
    <location>
        <begin position="210"/>
        <end position="230"/>
    </location>
</feature>
<reference evidence="2 3" key="1">
    <citation type="submission" date="2020-07" db="EMBL/GenBank/DDBJ databases">
        <title>MOT database genomes.</title>
        <authorList>
            <person name="Joseph S."/>
            <person name="Aduse-Opoku J."/>
            <person name="Hashim A."/>
            <person name="Wade W."/>
            <person name="Curtis M."/>
        </authorList>
    </citation>
    <scope>NUCLEOTIDE SEQUENCE [LARGE SCALE GENOMIC DNA]</scope>
    <source>
        <strain evidence="2 3">DSM 100099</strain>
    </source>
</reference>
<dbReference type="PANTHER" id="PTHR40761:SF1">
    <property type="entry name" value="CONSERVED INTEGRAL MEMBRANE ALANINE VALINE AND LEUCINE RICH PROTEIN-RELATED"/>
    <property type="match status" value="1"/>
</dbReference>
<feature type="transmembrane region" description="Helical" evidence="1">
    <location>
        <begin position="32"/>
        <end position="58"/>
    </location>
</feature>
<feature type="transmembrane region" description="Helical" evidence="1">
    <location>
        <begin position="92"/>
        <end position="111"/>
    </location>
</feature>
<feature type="transmembrane region" description="Helical" evidence="1">
    <location>
        <begin position="236"/>
        <end position="256"/>
    </location>
</feature>
<evidence type="ECO:0000313" key="2">
    <source>
        <dbReference type="EMBL" id="NYS94013.1"/>
    </source>
</evidence>
<evidence type="ECO:0000256" key="1">
    <source>
        <dbReference type="SAM" id="Phobius"/>
    </source>
</evidence>
<keyword evidence="1" id="KW-0812">Transmembrane</keyword>
<sequence>MILSLAAALAAAVGYGVSTIMQAVATRSTHGLAAVTTPLVVAALLVDGLAWLLSLVALDRLPLFLVQAVLAGSVVVVVLLARWFLGARLRRVDVVAVVAVVLALVVIGAAGGEQPATAPPAGFVAVLVTGSVLLALATVLLYRSGSSRAFSVAAGLGYSVAALGARTAHAADDLLGTVLQPVAVAVVLGGVVGAVAYLRALEQGRVGGTAATASVLEVVVPGGIGVAVLGDVVRDGWAVPAVLALAVALAACVVLATSPANSAAEGQDAARPGDGAPASV</sequence>
<evidence type="ECO:0000313" key="3">
    <source>
        <dbReference type="Proteomes" id="UP000561011"/>
    </source>
</evidence>
<feature type="transmembrane region" description="Helical" evidence="1">
    <location>
        <begin position="123"/>
        <end position="142"/>
    </location>
</feature>
<dbReference type="EMBL" id="JACBYE010000024">
    <property type="protein sequence ID" value="NYS94013.1"/>
    <property type="molecule type" value="Genomic_DNA"/>
</dbReference>
<dbReference type="RefSeq" id="WP_179913516.1">
    <property type="nucleotide sequence ID" value="NZ_JACBYE010000024.1"/>
</dbReference>
<dbReference type="SUPFAM" id="SSF103481">
    <property type="entry name" value="Multidrug resistance efflux transporter EmrE"/>
    <property type="match status" value="1"/>
</dbReference>
<organism evidence="2 3">
    <name type="scientific">Sanguibacter inulinus</name>
    <dbReference type="NCBI Taxonomy" id="60922"/>
    <lineage>
        <taxon>Bacteria</taxon>
        <taxon>Bacillati</taxon>
        <taxon>Actinomycetota</taxon>
        <taxon>Actinomycetes</taxon>
        <taxon>Micrococcales</taxon>
        <taxon>Sanguibacteraceae</taxon>
        <taxon>Sanguibacter</taxon>
    </lineage>
</organism>